<evidence type="ECO:0000256" key="2">
    <source>
        <dbReference type="ARBA" id="ARBA00022490"/>
    </source>
</evidence>
<evidence type="ECO:0000259" key="4">
    <source>
        <dbReference type="SMART" id="SM00543"/>
    </source>
</evidence>
<feature type="compositionally biased region" description="Acidic residues" evidence="3">
    <location>
        <begin position="791"/>
        <end position="823"/>
    </location>
</feature>
<dbReference type="InterPro" id="IPR003890">
    <property type="entry name" value="MIF4G-like_typ-3"/>
</dbReference>
<feature type="region of interest" description="Disordered" evidence="3">
    <location>
        <begin position="785"/>
        <end position="823"/>
    </location>
</feature>
<dbReference type="Proteomes" id="UP001210925">
    <property type="component" value="Unassembled WGS sequence"/>
</dbReference>
<feature type="domain" description="MIF4G" evidence="4">
    <location>
        <begin position="47"/>
        <end position="312"/>
    </location>
</feature>
<dbReference type="Pfam" id="PF04050">
    <property type="entry name" value="Upf2"/>
    <property type="match status" value="1"/>
</dbReference>
<dbReference type="EMBL" id="JADGKB010000017">
    <property type="protein sequence ID" value="KAJ3259607.1"/>
    <property type="molecule type" value="Genomic_DNA"/>
</dbReference>
<sequence>MTEVKESISTEDALDQINIRLKFKKENVSAKTVRADPSSFAKLDGSIKKNTSFIKKIKAGITAAQLSSLKKDLLSLKMEKYLEEIVASIADSTFKTSNDVLAAVEICTMMNYRFQEFGKLLLSNLLKYVGSSYSGINGDGREKEEQQRVLKLRSTLRFLTELYLVGIAEDGLKARDEFVPAILFQLFAKDKSLQNLNLAVTFVKVYALYFFPDSVVGQLVSDEAVLDLRKQLVPSNIQEDCYKILSNYYDTVKAELLKEHKKLQKIDKWNQDSFIARGEISEGRQEEYEKRFKSFEKLRTSTQTLSSFLNLEMPELPTEEVTRMGITISDGRAIKDESAINNGIWEDEETKSFYEGIIDLANQVPTILLGQKQVKQEFGESVVPEEEKAMVTDLENKEIKEMEPEKEEVEEEVETQEPEDNLEKLGSNQAVFVSLANRLANALNKDAIDQIAVEFAFINNKGTRKQLAQTLLGVSRQRLDLLPYYSRLIATLNPYMPDIGTMVVEEVFLRLEIILRKKSALNMDTKYSFMIDNAIYVCNPPDIQAAPKKVREPIELFLRKLIYKDLSRPNARATLKLLRKVNWEDELTKKTLQKLFFKIWKVKYSNLNLMAFLIAELSRFYPSFGVSVVDSCLEQIRIGLELNLFKQNQRRLACIKFLGELYNYRMVHSHVIFDTLYLLLRFGHENGIPMRNNNCPIDAPNDFFRLRLVCTLLDTCGHCFRKGHLARKLDDFYVFMQLYLFSKDKMPIDTEFFFMETKDSLCPKLEFIPTLEECVNQVNAIARSQMQEQDSASEDEEEMEDQEDLQDVEDTAEPEQTEETNDDEVVVHMAQHQEEEEEDQNFEREFNKLMQEYNDSRRTDRKTAVFDAPIPTRRNNPEDDASVSSNQVSFSILTKKGNKQQVFLALIKADSSFAIRTLSKQQAEQEERVRLKQLVLNYEERERQDSNKPVEPLDASGRSMRKGKSKVLWSNSSSMHRES</sequence>
<dbReference type="InterPro" id="IPR007193">
    <property type="entry name" value="Upf2/Nmd2_C"/>
</dbReference>
<evidence type="ECO:0000256" key="1">
    <source>
        <dbReference type="ARBA" id="ARBA00004496"/>
    </source>
</evidence>
<dbReference type="SUPFAM" id="SSF48371">
    <property type="entry name" value="ARM repeat"/>
    <property type="match status" value="3"/>
</dbReference>
<comment type="subcellular location">
    <subcellularLocation>
        <location evidence="1">Cytoplasm</location>
    </subcellularLocation>
</comment>
<dbReference type="InterPro" id="IPR039762">
    <property type="entry name" value="Nmd2/UPF2"/>
</dbReference>
<feature type="domain" description="MIF4G" evidence="4">
    <location>
        <begin position="556"/>
        <end position="764"/>
    </location>
</feature>
<gene>
    <name evidence="5" type="ORF">HK103_002161</name>
</gene>
<dbReference type="Pfam" id="PF02854">
    <property type="entry name" value="MIF4G"/>
    <property type="match status" value="3"/>
</dbReference>
<dbReference type="PANTHER" id="PTHR12839:SF7">
    <property type="entry name" value="REGULATOR OF NONSENSE TRANSCRIPTS 2"/>
    <property type="match status" value="1"/>
</dbReference>
<dbReference type="GO" id="GO:0000184">
    <property type="term" value="P:nuclear-transcribed mRNA catabolic process, nonsense-mediated decay"/>
    <property type="evidence" value="ECO:0007669"/>
    <property type="project" value="InterPro"/>
</dbReference>
<dbReference type="InterPro" id="IPR016024">
    <property type="entry name" value="ARM-type_fold"/>
</dbReference>
<dbReference type="GO" id="GO:0003723">
    <property type="term" value="F:RNA binding"/>
    <property type="evidence" value="ECO:0007669"/>
    <property type="project" value="InterPro"/>
</dbReference>
<feature type="region of interest" description="Disordered" evidence="3">
    <location>
        <begin position="938"/>
        <end position="979"/>
    </location>
</feature>
<evidence type="ECO:0000256" key="3">
    <source>
        <dbReference type="SAM" id="MobiDB-lite"/>
    </source>
</evidence>
<accession>A0AAD5UMM5</accession>
<dbReference type="Gene3D" id="1.25.40.180">
    <property type="match status" value="3"/>
</dbReference>
<dbReference type="GO" id="GO:0005737">
    <property type="term" value="C:cytoplasm"/>
    <property type="evidence" value="ECO:0007669"/>
    <property type="project" value="UniProtKB-SubCell"/>
</dbReference>
<evidence type="ECO:0000313" key="5">
    <source>
        <dbReference type="EMBL" id="KAJ3259607.1"/>
    </source>
</evidence>
<dbReference type="SMART" id="SM00543">
    <property type="entry name" value="MIF4G"/>
    <property type="match status" value="2"/>
</dbReference>
<reference evidence="5" key="1">
    <citation type="submission" date="2020-05" db="EMBL/GenBank/DDBJ databases">
        <title>Phylogenomic resolution of chytrid fungi.</title>
        <authorList>
            <person name="Stajich J.E."/>
            <person name="Amses K."/>
            <person name="Simmons R."/>
            <person name="Seto K."/>
            <person name="Myers J."/>
            <person name="Bonds A."/>
            <person name="Quandt C.A."/>
            <person name="Barry K."/>
            <person name="Liu P."/>
            <person name="Grigoriev I."/>
            <person name="Longcore J.E."/>
            <person name="James T.Y."/>
        </authorList>
    </citation>
    <scope>NUCLEOTIDE SEQUENCE</scope>
    <source>
        <strain evidence="5">PLAUS21</strain>
    </source>
</reference>
<dbReference type="PANTHER" id="PTHR12839">
    <property type="entry name" value="NONSENSE-MEDIATED MRNA DECAY PROTEIN 2 UP-FRAMESHIFT SUPPRESSOR 2"/>
    <property type="match status" value="1"/>
</dbReference>
<name>A0AAD5UMM5_9FUNG</name>
<organism evidence="5 6">
    <name type="scientific">Boothiomyces macroporosus</name>
    <dbReference type="NCBI Taxonomy" id="261099"/>
    <lineage>
        <taxon>Eukaryota</taxon>
        <taxon>Fungi</taxon>
        <taxon>Fungi incertae sedis</taxon>
        <taxon>Chytridiomycota</taxon>
        <taxon>Chytridiomycota incertae sedis</taxon>
        <taxon>Chytridiomycetes</taxon>
        <taxon>Rhizophydiales</taxon>
        <taxon>Terramycetaceae</taxon>
        <taxon>Boothiomyces</taxon>
    </lineage>
</organism>
<feature type="region of interest" description="Disordered" evidence="3">
    <location>
        <begin position="402"/>
        <end position="421"/>
    </location>
</feature>
<dbReference type="AlphaFoldDB" id="A0AAD5UMM5"/>
<protein>
    <recommendedName>
        <fullName evidence="4">MIF4G domain-containing protein</fullName>
    </recommendedName>
</protein>
<comment type="caution">
    <text evidence="5">The sequence shown here is derived from an EMBL/GenBank/DDBJ whole genome shotgun (WGS) entry which is preliminary data.</text>
</comment>
<keyword evidence="2" id="KW-0963">Cytoplasm</keyword>
<keyword evidence="6" id="KW-1185">Reference proteome</keyword>
<feature type="compositionally biased region" description="Basic and acidic residues" evidence="3">
    <location>
        <begin position="938"/>
        <end position="948"/>
    </location>
</feature>
<dbReference type="GO" id="GO:0035145">
    <property type="term" value="C:exon-exon junction complex"/>
    <property type="evidence" value="ECO:0007669"/>
    <property type="project" value="TreeGrafter"/>
</dbReference>
<feature type="compositionally biased region" description="Acidic residues" evidence="3">
    <location>
        <begin position="404"/>
        <end position="420"/>
    </location>
</feature>
<proteinExistence type="predicted"/>
<feature type="compositionally biased region" description="Polar residues" evidence="3">
    <location>
        <begin position="968"/>
        <end position="979"/>
    </location>
</feature>
<evidence type="ECO:0000313" key="6">
    <source>
        <dbReference type="Proteomes" id="UP001210925"/>
    </source>
</evidence>